<evidence type="ECO:0000313" key="2">
    <source>
        <dbReference type="Proteomes" id="UP000824139"/>
    </source>
</evidence>
<name>A0A9D1FYC7_9BACT</name>
<dbReference type="AlphaFoldDB" id="A0A9D1FYC7"/>
<organism evidence="1 2">
    <name type="scientific">Candidatus Scatenecus faecavium</name>
    <dbReference type="NCBI Taxonomy" id="2840915"/>
    <lineage>
        <taxon>Bacteria</taxon>
        <taxon>Candidatus Scatenecus</taxon>
    </lineage>
</organism>
<dbReference type="Proteomes" id="UP000824139">
    <property type="component" value="Unassembled WGS sequence"/>
</dbReference>
<accession>A0A9D1FYC7</accession>
<dbReference type="InterPro" id="IPR046489">
    <property type="entry name" value="DUF6582"/>
</dbReference>
<reference evidence="1" key="2">
    <citation type="journal article" date="2021" name="PeerJ">
        <title>Extensive microbial diversity within the chicken gut microbiome revealed by metagenomics and culture.</title>
        <authorList>
            <person name="Gilroy R."/>
            <person name="Ravi A."/>
            <person name="Getino M."/>
            <person name="Pursley I."/>
            <person name="Horton D.L."/>
            <person name="Alikhan N.F."/>
            <person name="Baker D."/>
            <person name="Gharbi K."/>
            <person name="Hall N."/>
            <person name="Watson M."/>
            <person name="Adriaenssens E.M."/>
            <person name="Foster-Nyarko E."/>
            <person name="Jarju S."/>
            <person name="Secka A."/>
            <person name="Antonio M."/>
            <person name="Oren A."/>
            <person name="Chaudhuri R.R."/>
            <person name="La Ragione R."/>
            <person name="Hildebrand F."/>
            <person name="Pallen M.J."/>
        </authorList>
    </citation>
    <scope>NUCLEOTIDE SEQUENCE</scope>
    <source>
        <strain evidence="1">CHK152-2994</strain>
    </source>
</reference>
<sequence length="81" mass="9735">MEKREDIYKNRGLHEYGDVKFADPVNDKYPIDTEEHIRAAWSYIHMPRNYEKYTPEDVETIKKRIIKAWKEKINPDGPLEA</sequence>
<reference evidence="1" key="1">
    <citation type="submission" date="2020-10" db="EMBL/GenBank/DDBJ databases">
        <authorList>
            <person name="Gilroy R."/>
        </authorList>
    </citation>
    <scope>NUCLEOTIDE SEQUENCE</scope>
    <source>
        <strain evidence="1">CHK152-2994</strain>
    </source>
</reference>
<proteinExistence type="predicted"/>
<dbReference type="EMBL" id="DVJO01000219">
    <property type="protein sequence ID" value="HIS83914.1"/>
    <property type="molecule type" value="Genomic_DNA"/>
</dbReference>
<protein>
    <submittedName>
        <fullName evidence="1">Uncharacterized protein</fullName>
    </submittedName>
</protein>
<gene>
    <name evidence="1" type="ORF">IAD41_09955</name>
</gene>
<comment type="caution">
    <text evidence="1">The sequence shown here is derived from an EMBL/GenBank/DDBJ whole genome shotgun (WGS) entry which is preliminary data.</text>
</comment>
<dbReference type="Pfam" id="PF20223">
    <property type="entry name" value="DUF6582"/>
    <property type="match status" value="1"/>
</dbReference>
<evidence type="ECO:0000313" key="1">
    <source>
        <dbReference type="EMBL" id="HIS83914.1"/>
    </source>
</evidence>